<protein>
    <submittedName>
        <fullName evidence="5">HlyD family secretion protein</fullName>
    </submittedName>
</protein>
<dbReference type="Proteomes" id="UP000587524">
    <property type="component" value="Unassembled WGS sequence"/>
</dbReference>
<feature type="coiled-coil region" evidence="3">
    <location>
        <begin position="104"/>
        <end position="145"/>
    </location>
</feature>
<accession>A0ABR6C1G4</accession>
<dbReference type="Pfam" id="PF25989">
    <property type="entry name" value="YknX_C"/>
    <property type="match status" value="1"/>
</dbReference>
<proteinExistence type="predicted"/>
<evidence type="ECO:0000256" key="2">
    <source>
        <dbReference type="ARBA" id="ARBA00023054"/>
    </source>
</evidence>
<dbReference type="InterPro" id="IPR030190">
    <property type="entry name" value="MacA_alpha-hairpin_sf"/>
</dbReference>
<dbReference type="EMBL" id="JACJHZ010000002">
    <property type="protein sequence ID" value="MBA9018465.1"/>
    <property type="molecule type" value="Genomic_DNA"/>
</dbReference>
<evidence type="ECO:0000256" key="1">
    <source>
        <dbReference type="ARBA" id="ARBA00004196"/>
    </source>
</evidence>
<evidence type="ECO:0000313" key="5">
    <source>
        <dbReference type="EMBL" id="MBA9018465.1"/>
    </source>
</evidence>
<dbReference type="RefSeq" id="WP_182573376.1">
    <property type="nucleotide sequence ID" value="NZ_JACJHY010000002.1"/>
</dbReference>
<dbReference type="Gene3D" id="2.40.30.170">
    <property type="match status" value="1"/>
</dbReference>
<keyword evidence="2 3" id="KW-0175">Coiled coil</keyword>
<dbReference type="Gene3D" id="2.40.420.20">
    <property type="match status" value="1"/>
</dbReference>
<dbReference type="Gene3D" id="6.10.140.1990">
    <property type="match status" value="1"/>
</dbReference>
<organism evidence="5 6">
    <name type="scientific">Aminobacter ciceronei</name>
    <dbReference type="NCBI Taxonomy" id="150723"/>
    <lineage>
        <taxon>Bacteria</taxon>
        <taxon>Pseudomonadati</taxon>
        <taxon>Pseudomonadota</taxon>
        <taxon>Alphaproteobacteria</taxon>
        <taxon>Hyphomicrobiales</taxon>
        <taxon>Phyllobacteriaceae</taxon>
        <taxon>Aminobacter</taxon>
    </lineage>
</organism>
<reference evidence="5 6" key="1">
    <citation type="submission" date="2020-08" db="EMBL/GenBank/DDBJ databases">
        <title>Genomic Encyclopedia of Type Strains, Phase IV (KMG-IV): sequencing the most valuable type-strain genomes for metagenomic binning, comparative biology and taxonomic classification.</title>
        <authorList>
            <person name="Goeker M."/>
        </authorList>
    </citation>
    <scope>NUCLEOTIDE SEQUENCE [LARGE SCALE GENOMIC DNA]</scope>
    <source>
        <strain evidence="5 6">DSM 17455</strain>
    </source>
</reference>
<sequence>MRTISMKRTVGAVALAVLAAGAVWFAWPRPVAVDLATVAKGPMEVTIDDEAKTRVRHVYVVSAPIAGKVLRISPPRHVGDQVAVDETMAVMQPSVPSFHDARTHEELQAALAATEATITLAEAEARRIEAALKFSRTELQRAEALARTEAISLKVLDKARFDVEINQAALASAKAQVEVRRNERASVAARLGEPSGALVESDPACCIQLRTPVTGRILKIIQESEAVVQAGAPLIEIGDPRDLEIVADLLSTDAVRIKPGAPVRIDGWGGSSIRGQVTRVDPAGFVKVSALGIEEQRVRTIIDFVDPPEAWSPLGHDYRVIVHVTTWRAEDVLTVPVAALFRKGEDWAVFAVKDGAARAIAIKIGQRNGRMAEVQSGITAGDHVVLHPSDRVKDGVIVTERDTLD</sequence>
<keyword evidence="6" id="KW-1185">Reference proteome</keyword>
<dbReference type="InterPro" id="IPR058637">
    <property type="entry name" value="YknX-like_C"/>
</dbReference>
<comment type="subcellular location">
    <subcellularLocation>
        <location evidence="1">Cell envelope</location>
    </subcellularLocation>
</comment>
<evidence type="ECO:0000256" key="3">
    <source>
        <dbReference type="SAM" id="Coils"/>
    </source>
</evidence>
<evidence type="ECO:0000313" key="6">
    <source>
        <dbReference type="Proteomes" id="UP000587524"/>
    </source>
</evidence>
<comment type="caution">
    <text evidence="5">The sequence shown here is derived from an EMBL/GenBank/DDBJ whole genome shotgun (WGS) entry which is preliminary data.</text>
</comment>
<dbReference type="PANTHER" id="PTHR32347">
    <property type="entry name" value="EFFLUX SYSTEM COMPONENT YKNX-RELATED"/>
    <property type="match status" value="1"/>
</dbReference>
<name>A0ABR6C1G4_9HYPH</name>
<dbReference type="InterPro" id="IPR050465">
    <property type="entry name" value="UPF0194_transport"/>
</dbReference>
<feature type="domain" description="YknX-like C-terminal permuted SH3-like" evidence="4">
    <location>
        <begin position="332"/>
        <end position="399"/>
    </location>
</feature>
<gene>
    <name evidence="5" type="ORF">HNQ97_000451</name>
</gene>
<evidence type="ECO:0000259" key="4">
    <source>
        <dbReference type="Pfam" id="PF25989"/>
    </source>
</evidence>
<dbReference type="PANTHER" id="PTHR32347:SF29">
    <property type="entry name" value="UPF0194 MEMBRANE PROTEIN YBHG"/>
    <property type="match status" value="1"/>
</dbReference>